<dbReference type="Pfam" id="PF04978">
    <property type="entry name" value="MST"/>
    <property type="match status" value="1"/>
</dbReference>
<dbReference type="Gene3D" id="1.20.120.450">
    <property type="entry name" value="dinb family like domain"/>
    <property type="match status" value="1"/>
</dbReference>
<evidence type="ECO:0008006" key="3">
    <source>
        <dbReference type="Google" id="ProtNLM"/>
    </source>
</evidence>
<evidence type="ECO:0000313" key="1">
    <source>
        <dbReference type="EMBL" id="GGM29499.1"/>
    </source>
</evidence>
<gene>
    <name evidence="1" type="ORF">GCM10007977_033500</name>
</gene>
<reference evidence="1" key="2">
    <citation type="submission" date="2020-09" db="EMBL/GenBank/DDBJ databases">
        <authorList>
            <person name="Sun Q."/>
            <person name="Ohkuma M."/>
        </authorList>
    </citation>
    <scope>NUCLEOTIDE SEQUENCE</scope>
    <source>
        <strain evidence="1">JCM 19831</strain>
    </source>
</reference>
<dbReference type="InterPro" id="IPR007061">
    <property type="entry name" value="MST-like"/>
</dbReference>
<dbReference type="RefSeq" id="WP_229835235.1">
    <property type="nucleotide sequence ID" value="NZ_BMPI01000014.1"/>
</dbReference>
<dbReference type="Proteomes" id="UP000642070">
    <property type="component" value="Unassembled WGS sequence"/>
</dbReference>
<organism evidence="1 2">
    <name type="scientific">Dactylosporangium sucinum</name>
    <dbReference type="NCBI Taxonomy" id="1424081"/>
    <lineage>
        <taxon>Bacteria</taxon>
        <taxon>Bacillati</taxon>
        <taxon>Actinomycetota</taxon>
        <taxon>Actinomycetes</taxon>
        <taxon>Micromonosporales</taxon>
        <taxon>Micromonosporaceae</taxon>
        <taxon>Dactylosporangium</taxon>
    </lineage>
</organism>
<keyword evidence="2" id="KW-1185">Reference proteome</keyword>
<dbReference type="AlphaFoldDB" id="A0A917TNZ6"/>
<comment type="caution">
    <text evidence="1">The sequence shown here is derived from an EMBL/GenBank/DDBJ whole genome shotgun (WGS) entry which is preliminary data.</text>
</comment>
<name>A0A917TNZ6_9ACTN</name>
<reference evidence="1" key="1">
    <citation type="journal article" date="2014" name="Int. J. Syst. Evol. Microbiol.">
        <title>Complete genome sequence of Corynebacterium casei LMG S-19264T (=DSM 44701T), isolated from a smear-ripened cheese.</title>
        <authorList>
            <consortium name="US DOE Joint Genome Institute (JGI-PGF)"/>
            <person name="Walter F."/>
            <person name="Albersmeier A."/>
            <person name="Kalinowski J."/>
            <person name="Ruckert C."/>
        </authorList>
    </citation>
    <scope>NUCLEOTIDE SEQUENCE</scope>
    <source>
        <strain evidence="1">JCM 19831</strain>
    </source>
</reference>
<evidence type="ECO:0000313" key="2">
    <source>
        <dbReference type="Proteomes" id="UP000642070"/>
    </source>
</evidence>
<proteinExistence type="predicted"/>
<dbReference type="EMBL" id="BMPI01000014">
    <property type="protein sequence ID" value="GGM29499.1"/>
    <property type="molecule type" value="Genomic_DNA"/>
</dbReference>
<dbReference type="SUPFAM" id="SSF109854">
    <property type="entry name" value="DinB/YfiT-like putative metalloenzymes"/>
    <property type="match status" value="1"/>
</dbReference>
<accession>A0A917TNZ6</accession>
<sequence>MKETLHEYLREQRNAVLWKVDGLPERELRLPRTPTGTNLLGIVKHLAGIEVEYFGAGLGRTWPEPWWDDAAPAEPNADMWATEEETPEAIIQRYRRVVAWADEGIAGRELDAPAHVPWWREPETTLHRLLVHMTAETARHAGHLDILREQADGQRGLLTAIPNLPDVDEAWWRAYVDRLRAIAERS</sequence>
<dbReference type="InterPro" id="IPR034660">
    <property type="entry name" value="DinB/YfiT-like"/>
</dbReference>
<protein>
    <recommendedName>
        <fullName evidence="3">DinB family protein</fullName>
    </recommendedName>
</protein>